<proteinExistence type="predicted"/>
<comment type="function">
    <text evidence="1 4">This protein is a component of the acetyl coenzyme A carboxylase complex; first, biotin carboxylase catalyzes the carboxylation of the carrier protein and then the transcarboxylase transfers the carboxyl group to form malonyl-CoA.</text>
</comment>
<dbReference type="KEGG" id="cex:CSE_14960"/>
<dbReference type="RefSeq" id="WP_014454017.1">
    <property type="nucleotide sequence ID" value="NC_017096.1"/>
</dbReference>
<dbReference type="NCBIfam" id="TIGR00531">
    <property type="entry name" value="BCCP"/>
    <property type="match status" value="1"/>
</dbReference>
<evidence type="ECO:0000256" key="4">
    <source>
        <dbReference type="RuleBase" id="RU364072"/>
    </source>
</evidence>
<dbReference type="InterPro" id="IPR050709">
    <property type="entry name" value="Biotin_Carboxyl_Carrier/Decarb"/>
</dbReference>
<dbReference type="Gene3D" id="2.40.50.100">
    <property type="match status" value="1"/>
</dbReference>
<keyword evidence="7" id="KW-1185">Reference proteome</keyword>
<keyword evidence="4" id="KW-0443">Lipid metabolism</keyword>
<gene>
    <name evidence="6" type="primary">accB</name>
    <name evidence="6" type="ordered locus">CSE_14960</name>
</gene>
<dbReference type="FunFam" id="2.40.50.100:FF:000003">
    <property type="entry name" value="Acetyl-CoA carboxylase biotin carboxyl carrier protein"/>
    <property type="match status" value="1"/>
</dbReference>
<keyword evidence="3 4" id="KW-0092">Biotin</keyword>
<keyword evidence="4" id="KW-0444">Lipid biosynthesis</keyword>
<comment type="pathway">
    <text evidence="4">Lipid metabolism; fatty acid biosynthesis.</text>
</comment>
<evidence type="ECO:0000259" key="5">
    <source>
        <dbReference type="PROSITE" id="PS50968"/>
    </source>
</evidence>
<accession>A0A7U6JH77</accession>
<evidence type="ECO:0000256" key="1">
    <source>
        <dbReference type="ARBA" id="ARBA00003761"/>
    </source>
</evidence>
<dbReference type="AlphaFoldDB" id="A0A7U6JH77"/>
<evidence type="ECO:0000313" key="6">
    <source>
        <dbReference type="EMBL" id="BAL81622.1"/>
    </source>
</evidence>
<dbReference type="GO" id="GO:0003989">
    <property type="term" value="F:acetyl-CoA carboxylase activity"/>
    <property type="evidence" value="ECO:0007669"/>
    <property type="project" value="InterPro"/>
</dbReference>
<dbReference type="GO" id="GO:0006633">
    <property type="term" value="P:fatty acid biosynthetic process"/>
    <property type="evidence" value="ECO:0007669"/>
    <property type="project" value="UniProtKB-UniPathway"/>
</dbReference>
<dbReference type="InterPro" id="IPR000089">
    <property type="entry name" value="Biotin_lipoyl"/>
</dbReference>
<dbReference type="SUPFAM" id="SSF51230">
    <property type="entry name" value="Single hybrid motif"/>
    <property type="match status" value="1"/>
</dbReference>
<dbReference type="PRINTS" id="PR01071">
    <property type="entry name" value="ACOABIOTINCC"/>
</dbReference>
<protein>
    <recommendedName>
        <fullName evidence="2 4">Biotin carboxyl carrier protein of acetyl-CoA carboxylase</fullName>
    </recommendedName>
</protein>
<reference evidence="6 7" key="1">
    <citation type="submission" date="2011-01" db="EMBL/GenBank/DDBJ databases">
        <title>Whole genome sequence of Caldisericum exile AZM16c01.</title>
        <authorList>
            <person name="Narita-Yamada S."/>
            <person name="Kawakoshi A."/>
            <person name="Nakamura S."/>
            <person name="Sasagawa M."/>
            <person name="Fukada J."/>
            <person name="Sekine M."/>
            <person name="Kato Y."/>
            <person name="Fukai R."/>
            <person name="Sasaki K."/>
            <person name="Hanamaki A."/>
            <person name="Narita H."/>
            <person name="Konno Y."/>
            <person name="Mori K."/>
            <person name="Yamazaki S."/>
            <person name="Suzuki K."/>
            <person name="Fujita N."/>
        </authorList>
    </citation>
    <scope>NUCLEOTIDE SEQUENCE [LARGE SCALE GENOMIC DNA]</scope>
    <source>
        <strain evidence="7">DSM 21853 / NBRC 104410 / AZM16c01</strain>
    </source>
</reference>
<dbReference type="PANTHER" id="PTHR45266:SF3">
    <property type="entry name" value="OXALOACETATE DECARBOXYLASE ALPHA CHAIN"/>
    <property type="match status" value="1"/>
</dbReference>
<dbReference type="GO" id="GO:0009317">
    <property type="term" value="C:acetyl-CoA carboxylase complex"/>
    <property type="evidence" value="ECO:0007669"/>
    <property type="project" value="InterPro"/>
</dbReference>
<keyword evidence="4" id="KW-0276">Fatty acid metabolism</keyword>
<evidence type="ECO:0000313" key="7">
    <source>
        <dbReference type="Proteomes" id="UP000004793"/>
    </source>
</evidence>
<evidence type="ECO:0000256" key="2">
    <source>
        <dbReference type="ARBA" id="ARBA00017562"/>
    </source>
</evidence>
<dbReference type="OrthoDB" id="9811735at2"/>
<feature type="domain" description="Lipoyl-binding" evidence="5">
    <location>
        <begin position="71"/>
        <end position="147"/>
    </location>
</feature>
<sequence length="152" mass="17211">MRNRDSISKEIKDIVDLAKENGILELNLEIGDLKLHLKFKEGEVLEENINKKPSLPANNIEQNATETKSNVFLVKSPLVGTFYRKPNPNAKPFVEVGDIVEKGQTLCIVETMKIMNEIIAERKGKITKILVEDGAMVEVETPLFEIEEIYED</sequence>
<dbReference type="Pfam" id="PF00364">
    <property type="entry name" value="Biotin_lipoyl"/>
    <property type="match status" value="1"/>
</dbReference>
<dbReference type="UniPathway" id="UPA00094"/>
<dbReference type="EMBL" id="AP012051">
    <property type="protein sequence ID" value="BAL81622.1"/>
    <property type="molecule type" value="Genomic_DNA"/>
</dbReference>
<dbReference type="CDD" id="cd06850">
    <property type="entry name" value="biotinyl_domain"/>
    <property type="match status" value="1"/>
</dbReference>
<keyword evidence="4" id="KW-0275">Fatty acid biosynthesis</keyword>
<evidence type="ECO:0000256" key="3">
    <source>
        <dbReference type="ARBA" id="ARBA00023267"/>
    </source>
</evidence>
<name>A0A7U6JH77_CALEA</name>
<dbReference type="PROSITE" id="PS50968">
    <property type="entry name" value="BIOTINYL_LIPOYL"/>
    <property type="match status" value="1"/>
</dbReference>
<dbReference type="InterPro" id="IPR011053">
    <property type="entry name" value="Single_hybrid_motif"/>
</dbReference>
<dbReference type="InterPro" id="IPR001249">
    <property type="entry name" value="AcCoA_biotinCC"/>
</dbReference>
<organism evidence="6 7">
    <name type="scientific">Caldisericum exile (strain DSM 21853 / NBRC 104410 / AZM16c01)</name>
    <dbReference type="NCBI Taxonomy" id="511051"/>
    <lineage>
        <taxon>Bacteria</taxon>
        <taxon>Pseudomonadati</taxon>
        <taxon>Caldisericota/Cryosericota group</taxon>
        <taxon>Caldisericota</taxon>
        <taxon>Caldisericia</taxon>
        <taxon>Caldisericales</taxon>
        <taxon>Caldisericaceae</taxon>
        <taxon>Caldisericum</taxon>
    </lineage>
</organism>
<dbReference type="Proteomes" id="UP000004793">
    <property type="component" value="Chromosome"/>
</dbReference>
<dbReference type="PANTHER" id="PTHR45266">
    <property type="entry name" value="OXALOACETATE DECARBOXYLASE ALPHA CHAIN"/>
    <property type="match status" value="1"/>
</dbReference>